<feature type="region of interest" description="Disordered" evidence="1">
    <location>
        <begin position="1"/>
        <end position="74"/>
    </location>
</feature>
<evidence type="ECO:0000256" key="2">
    <source>
        <dbReference type="SAM" id="Phobius"/>
    </source>
</evidence>
<feature type="transmembrane region" description="Helical" evidence="2">
    <location>
        <begin position="96"/>
        <end position="119"/>
    </location>
</feature>
<dbReference type="SUPFAM" id="SSF81995">
    <property type="entry name" value="beta-sandwich domain of Sec23/24"/>
    <property type="match status" value="1"/>
</dbReference>
<sequence length="530" mass="57335">MAGRRSHEDPEVAPYQGQEMLPQGYHQQQYAQFGQPPQGQQYSQYGLESPPQPQYAQPQYLAPPYPGAPQPEKSGAQYLNVAPNVGNVENKSTRKWWIIGVIAFLVIAAIVGGTAGGVLSKKDKDKNTVPSAIEASHTSTATSSASTETPPSVSVAEFSSFSTATAIPTTGSATITNAPVAASPTASSQSVCHGTLCKRTLSTTSWEPGMGIVFGIGENNGLFFKSVNETFSDDSWFSLGGVFLFPPVAVSKGLGLIDVLGVGTTGEMYEKHYNRSNGGWSSDWVSLGGSFASPPAIVSWGPNRLDVFVIGTDVAMWRKAWGGNNPTGWDVEDWYSLGGKFSTPPAVTAWMPRRLDVVALGADNQLYHSSWQESWSDWQPLGGPFRGTPTIVSWGKDRLDIFVLGTDYVVWHKAWTGNSWSNWESPGGDLKWESEPFAVVSDLNRIELLALNQTDDSIYHKTLVASDWSDWDHLGGILNGVPAAVSLESKGLDVFGIGTDNAMYHHTWNDGQWATTQVWDDLSGVFALTV</sequence>
<feature type="compositionally biased region" description="Low complexity" evidence="1">
    <location>
        <begin position="22"/>
        <end position="46"/>
    </location>
</feature>
<dbReference type="Proteomes" id="UP000799750">
    <property type="component" value="Unassembled WGS sequence"/>
</dbReference>
<evidence type="ECO:0000313" key="5">
    <source>
        <dbReference type="Proteomes" id="UP000799750"/>
    </source>
</evidence>
<feature type="compositionally biased region" description="Basic and acidic residues" evidence="1">
    <location>
        <begin position="1"/>
        <end position="10"/>
    </location>
</feature>
<feature type="compositionally biased region" description="Low complexity" evidence="1">
    <location>
        <begin position="131"/>
        <end position="149"/>
    </location>
</feature>
<accession>A0A6A6R774</accession>
<name>A0A6A6R774_9PEZI</name>
<dbReference type="EMBL" id="MU004183">
    <property type="protein sequence ID" value="KAF2500655.1"/>
    <property type="molecule type" value="Genomic_DNA"/>
</dbReference>
<keyword evidence="5" id="KW-1185">Reference proteome</keyword>
<keyword evidence="2" id="KW-1133">Transmembrane helix</keyword>
<feature type="domain" description="PLL-like beta propeller" evidence="3">
    <location>
        <begin position="255"/>
        <end position="526"/>
    </location>
</feature>
<protein>
    <recommendedName>
        <fullName evidence="3">PLL-like beta propeller domain-containing protein</fullName>
    </recommendedName>
</protein>
<organism evidence="4 5">
    <name type="scientific">Lophium mytilinum</name>
    <dbReference type="NCBI Taxonomy" id="390894"/>
    <lineage>
        <taxon>Eukaryota</taxon>
        <taxon>Fungi</taxon>
        <taxon>Dikarya</taxon>
        <taxon>Ascomycota</taxon>
        <taxon>Pezizomycotina</taxon>
        <taxon>Dothideomycetes</taxon>
        <taxon>Pleosporomycetidae</taxon>
        <taxon>Mytilinidiales</taxon>
        <taxon>Mytilinidiaceae</taxon>
        <taxon>Lophium</taxon>
    </lineage>
</organism>
<keyword evidence="2" id="KW-0812">Transmembrane</keyword>
<dbReference type="SUPFAM" id="SSF89372">
    <property type="entry name" value="Fucose-specific lectin"/>
    <property type="match status" value="2"/>
</dbReference>
<keyword evidence="2" id="KW-0472">Membrane</keyword>
<dbReference type="OrthoDB" id="406838at2759"/>
<dbReference type="Gene3D" id="2.120.10.70">
    <property type="entry name" value="Fucose-specific lectin"/>
    <property type="match status" value="2"/>
</dbReference>
<dbReference type="InterPro" id="IPR058502">
    <property type="entry name" value="PLL-like_beta-prop"/>
</dbReference>
<evidence type="ECO:0000256" key="1">
    <source>
        <dbReference type="SAM" id="MobiDB-lite"/>
    </source>
</evidence>
<dbReference type="CDD" id="cd22954">
    <property type="entry name" value="PLL_lectin"/>
    <property type="match status" value="1"/>
</dbReference>
<reference evidence="4" key="1">
    <citation type="journal article" date="2020" name="Stud. Mycol.">
        <title>101 Dothideomycetes genomes: a test case for predicting lifestyles and emergence of pathogens.</title>
        <authorList>
            <person name="Haridas S."/>
            <person name="Albert R."/>
            <person name="Binder M."/>
            <person name="Bloem J."/>
            <person name="Labutti K."/>
            <person name="Salamov A."/>
            <person name="Andreopoulos B."/>
            <person name="Baker S."/>
            <person name="Barry K."/>
            <person name="Bills G."/>
            <person name="Bluhm B."/>
            <person name="Cannon C."/>
            <person name="Castanera R."/>
            <person name="Culley D."/>
            <person name="Daum C."/>
            <person name="Ezra D."/>
            <person name="Gonzalez J."/>
            <person name="Henrissat B."/>
            <person name="Kuo A."/>
            <person name="Liang C."/>
            <person name="Lipzen A."/>
            <person name="Lutzoni F."/>
            <person name="Magnuson J."/>
            <person name="Mondo S."/>
            <person name="Nolan M."/>
            <person name="Ohm R."/>
            <person name="Pangilinan J."/>
            <person name="Park H.-J."/>
            <person name="Ramirez L."/>
            <person name="Alfaro M."/>
            <person name="Sun H."/>
            <person name="Tritt A."/>
            <person name="Yoshinaga Y."/>
            <person name="Zwiers L.-H."/>
            <person name="Turgeon B."/>
            <person name="Goodwin S."/>
            <person name="Spatafora J."/>
            <person name="Crous P."/>
            <person name="Grigoriev I."/>
        </authorList>
    </citation>
    <scope>NUCLEOTIDE SEQUENCE</scope>
    <source>
        <strain evidence="4">CBS 269.34</strain>
    </source>
</reference>
<dbReference type="Pfam" id="PF26607">
    <property type="entry name" value="DUF8189"/>
    <property type="match status" value="1"/>
</dbReference>
<feature type="region of interest" description="Disordered" evidence="1">
    <location>
        <begin position="119"/>
        <end position="149"/>
    </location>
</feature>
<evidence type="ECO:0000259" key="3">
    <source>
        <dbReference type="Pfam" id="PF26607"/>
    </source>
</evidence>
<dbReference type="AlphaFoldDB" id="A0A6A6R774"/>
<evidence type="ECO:0000313" key="4">
    <source>
        <dbReference type="EMBL" id="KAF2500655.1"/>
    </source>
</evidence>
<proteinExistence type="predicted"/>
<gene>
    <name evidence="4" type="ORF">BU16DRAFT_557112</name>
</gene>